<dbReference type="AlphaFoldDB" id="A0A6J4TK72"/>
<evidence type="ECO:0000256" key="1">
    <source>
        <dbReference type="SAM" id="MobiDB-lite"/>
    </source>
</evidence>
<feature type="non-terminal residue" evidence="2">
    <location>
        <position position="31"/>
    </location>
</feature>
<accession>A0A6J4TK72</accession>
<feature type="non-terminal residue" evidence="2">
    <location>
        <position position="1"/>
    </location>
</feature>
<feature type="compositionally biased region" description="Basic and acidic residues" evidence="1">
    <location>
        <begin position="1"/>
        <end position="13"/>
    </location>
</feature>
<organism evidence="2">
    <name type="scientific">uncultured Solirubrobacteraceae bacterium</name>
    <dbReference type="NCBI Taxonomy" id="1162706"/>
    <lineage>
        <taxon>Bacteria</taxon>
        <taxon>Bacillati</taxon>
        <taxon>Actinomycetota</taxon>
        <taxon>Thermoleophilia</taxon>
        <taxon>Solirubrobacterales</taxon>
        <taxon>Solirubrobacteraceae</taxon>
        <taxon>environmental samples</taxon>
    </lineage>
</organism>
<sequence>DAEPDAQRNDLRGRRAARGGLVSRDRPQARR</sequence>
<proteinExistence type="predicted"/>
<name>A0A6J4TK72_9ACTN</name>
<feature type="region of interest" description="Disordered" evidence="1">
    <location>
        <begin position="1"/>
        <end position="31"/>
    </location>
</feature>
<reference evidence="2" key="1">
    <citation type="submission" date="2020-02" db="EMBL/GenBank/DDBJ databases">
        <authorList>
            <person name="Meier V. D."/>
        </authorList>
    </citation>
    <scope>NUCLEOTIDE SEQUENCE</scope>
    <source>
        <strain evidence="2">AVDCRST_MAG67</strain>
    </source>
</reference>
<protein>
    <submittedName>
        <fullName evidence="2">Uncharacterized protein</fullName>
    </submittedName>
</protein>
<dbReference type="EMBL" id="CADCVQ010000149">
    <property type="protein sequence ID" value="CAA9524692.1"/>
    <property type="molecule type" value="Genomic_DNA"/>
</dbReference>
<evidence type="ECO:0000313" key="2">
    <source>
        <dbReference type="EMBL" id="CAA9524692.1"/>
    </source>
</evidence>
<gene>
    <name evidence="2" type="ORF">AVDCRST_MAG67-3533</name>
</gene>